<dbReference type="SUPFAM" id="SSF51735">
    <property type="entry name" value="NAD(P)-binding Rossmann-fold domains"/>
    <property type="match status" value="1"/>
</dbReference>
<dbReference type="InterPro" id="IPR036291">
    <property type="entry name" value="NAD(P)-bd_dom_sf"/>
</dbReference>
<reference evidence="7 8" key="1">
    <citation type="submission" date="2020-02" db="EMBL/GenBank/DDBJ databases">
        <title>Genome sequencing for Kineobactrum sp. M2.</title>
        <authorList>
            <person name="Park S.-J."/>
        </authorList>
    </citation>
    <scope>NUCLEOTIDE SEQUENCE [LARGE SCALE GENOMIC DNA]</scope>
    <source>
        <strain evidence="7 8">M2</strain>
    </source>
</reference>
<keyword evidence="2 4" id="KW-0560">Oxidoreductase</keyword>
<evidence type="ECO:0000256" key="1">
    <source>
        <dbReference type="ARBA" id="ARBA00005854"/>
    </source>
</evidence>
<evidence type="ECO:0000313" key="7">
    <source>
        <dbReference type="EMBL" id="QIB65438.1"/>
    </source>
</evidence>
<name>A0A6C0U0K4_9GAMM</name>
<dbReference type="GO" id="GO:0030267">
    <property type="term" value="F:glyoxylate reductase (NADPH) activity"/>
    <property type="evidence" value="ECO:0007669"/>
    <property type="project" value="TreeGrafter"/>
</dbReference>
<dbReference type="RefSeq" id="WP_163494677.1">
    <property type="nucleotide sequence ID" value="NZ_CP048711.1"/>
</dbReference>
<dbReference type="Gene3D" id="3.40.50.720">
    <property type="entry name" value="NAD(P)-binding Rossmann-like Domain"/>
    <property type="match status" value="2"/>
</dbReference>
<evidence type="ECO:0000256" key="3">
    <source>
        <dbReference type="ARBA" id="ARBA00023027"/>
    </source>
</evidence>
<dbReference type="EMBL" id="CP048711">
    <property type="protein sequence ID" value="QIB65438.1"/>
    <property type="molecule type" value="Genomic_DNA"/>
</dbReference>
<evidence type="ECO:0000256" key="2">
    <source>
        <dbReference type="ARBA" id="ARBA00023002"/>
    </source>
</evidence>
<gene>
    <name evidence="7" type="ORF">G3T16_08520</name>
</gene>
<dbReference type="Pfam" id="PF00389">
    <property type="entry name" value="2-Hacid_dh"/>
    <property type="match status" value="1"/>
</dbReference>
<dbReference type="PROSITE" id="PS00065">
    <property type="entry name" value="D_2_HYDROXYACID_DH_1"/>
    <property type="match status" value="1"/>
</dbReference>
<dbReference type="SUPFAM" id="SSF52283">
    <property type="entry name" value="Formate/glycerate dehydrogenase catalytic domain-like"/>
    <property type="match status" value="1"/>
</dbReference>
<evidence type="ECO:0000259" key="6">
    <source>
        <dbReference type="Pfam" id="PF02826"/>
    </source>
</evidence>
<dbReference type="PROSITE" id="PS00671">
    <property type="entry name" value="D_2_HYDROXYACID_DH_3"/>
    <property type="match status" value="1"/>
</dbReference>
<dbReference type="InterPro" id="IPR006139">
    <property type="entry name" value="D-isomer_2_OHA_DH_cat_dom"/>
</dbReference>
<dbReference type="InterPro" id="IPR006140">
    <property type="entry name" value="D-isomer_DH_NAD-bd"/>
</dbReference>
<dbReference type="InterPro" id="IPR029752">
    <property type="entry name" value="D-isomer_DH_CS1"/>
</dbReference>
<proteinExistence type="inferred from homology"/>
<dbReference type="KEGG" id="kim:G3T16_08520"/>
<dbReference type="CDD" id="cd05301">
    <property type="entry name" value="GDH"/>
    <property type="match status" value="1"/>
</dbReference>
<feature type="domain" description="D-isomer specific 2-hydroxyacid dehydrogenase catalytic" evidence="5">
    <location>
        <begin position="7"/>
        <end position="318"/>
    </location>
</feature>
<dbReference type="GO" id="GO:0005829">
    <property type="term" value="C:cytosol"/>
    <property type="evidence" value="ECO:0007669"/>
    <property type="project" value="TreeGrafter"/>
</dbReference>
<keyword evidence="3" id="KW-0520">NAD</keyword>
<evidence type="ECO:0000256" key="4">
    <source>
        <dbReference type="RuleBase" id="RU003719"/>
    </source>
</evidence>
<protein>
    <submittedName>
        <fullName evidence="7">D-glycerate dehydrogenase</fullName>
    </submittedName>
</protein>
<dbReference type="GO" id="GO:0016618">
    <property type="term" value="F:hydroxypyruvate reductase [NAD(P)H] activity"/>
    <property type="evidence" value="ECO:0007669"/>
    <property type="project" value="TreeGrafter"/>
</dbReference>
<comment type="similarity">
    <text evidence="1 4">Belongs to the D-isomer specific 2-hydroxyacid dehydrogenase family.</text>
</comment>
<evidence type="ECO:0000259" key="5">
    <source>
        <dbReference type="Pfam" id="PF00389"/>
    </source>
</evidence>
<feature type="domain" description="D-isomer specific 2-hydroxyacid dehydrogenase NAD-binding" evidence="6">
    <location>
        <begin position="109"/>
        <end position="286"/>
    </location>
</feature>
<dbReference type="Proteomes" id="UP000477680">
    <property type="component" value="Chromosome"/>
</dbReference>
<dbReference type="Pfam" id="PF02826">
    <property type="entry name" value="2-Hacid_dh_C"/>
    <property type="match status" value="1"/>
</dbReference>
<dbReference type="InterPro" id="IPR029753">
    <property type="entry name" value="D-isomer_DH_CS"/>
</dbReference>
<dbReference type="PANTHER" id="PTHR10996">
    <property type="entry name" value="2-HYDROXYACID DEHYDROGENASE-RELATED"/>
    <property type="match status" value="1"/>
</dbReference>
<accession>A0A6C0U0K4</accession>
<evidence type="ECO:0000313" key="8">
    <source>
        <dbReference type="Proteomes" id="UP000477680"/>
    </source>
</evidence>
<dbReference type="FunFam" id="3.40.50.720:FF:000203">
    <property type="entry name" value="D-3-phosphoglycerate dehydrogenase (SerA)"/>
    <property type="match status" value="1"/>
</dbReference>
<dbReference type="GO" id="GO:0051287">
    <property type="term" value="F:NAD binding"/>
    <property type="evidence" value="ECO:0007669"/>
    <property type="project" value="InterPro"/>
</dbReference>
<sequence length="327" mass="34918">MDKKVFVTHALPGERILALSAHCDMNVWLGPGLLAAEALREELAGCQGLLCLLTDRIDRELVEAMPQLKFVSSMSVGVDHVDVAALTERGIPLGHTPGVLVETTADTTFALLLAAARRIVEADRFVRQGEWRRENRWSPDFFTGKDVEGATLGIVGLGAIGQAVARRAAAFGMQVQAWNRSPRQLPGISLVELDTLLQSSDFVSLHLPLTAETCGLLDARRIALMKPGAVLVNTARGGIVDERALAEALASGALFAAGIDVFEEEPVPEDHPLLGLPNVVLAPHIGSATARTRARMADIAADNAIAALSGEPMPHCVNPEVYRRGPD</sequence>
<dbReference type="PANTHER" id="PTHR10996:SF257">
    <property type="entry name" value="GLYOXYLATE REDUCTASE 1"/>
    <property type="match status" value="1"/>
</dbReference>
<dbReference type="InterPro" id="IPR050223">
    <property type="entry name" value="D-isomer_2-hydroxyacid_DH"/>
</dbReference>
<organism evidence="7 8">
    <name type="scientific">Kineobactrum salinum</name>
    <dbReference type="NCBI Taxonomy" id="2708301"/>
    <lineage>
        <taxon>Bacteria</taxon>
        <taxon>Pseudomonadati</taxon>
        <taxon>Pseudomonadota</taxon>
        <taxon>Gammaproteobacteria</taxon>
        <taxon>Cellvibrionales</taxon>
        <taxon>Halieaceae</taxon>
        <taxon>Kineobactrum</taxon>
    </lineage>
</organism>
<keyword evidence="8" id="KW-1185">Reference proteome</keyword>
<dbReference type="AlphaFoldDB" id="A0A6C0U0K4"/>
<dbReference type="PROSITE" id="PS00670">
    <property type="entry name" value="D_2_HYDROXYACID_DH_2"/>
    <property type="match status" value="1"/>
</dbReference>